<organism evidence="3 4">
    <name type="scientific">Pseudomonas gessardii</name>
    <dbReference type="NCBI Taxonomy" id="78544"/>
    <lineage>
        <taxon>Bacteria</taxon>
        <taxon>Pseudomonadati</taxon>
        <taxon>Pseudomonadota</taxon>
        <taxon>Gammaproteobacteria</taxon>
        <taxon>Pseudomonadales</taxon>
        <taxon>Pseudomonadaceae</taxon>
        <taxon>Pseudomonas</taxon>
    </lineage>
</organism>
<evidence type="ECO:0000313" key="4">
    <source>
        <dbReference type="Proteomes" id="UP000542111"/>
    </source>
</evidence>
<dbReference type="OrthoDB" id="6637778at2"/>
<name>A0A7Y1QLC4_9PSED</name>
<feature type="region of interest" description="Disordered" evidence="1">
    <location>
        <begin position="810"/>
        <end position="831"/>
    </location>
</feature>
<evidence type="ECO:0000313" key="3">
    <source>
        <dbReference type="EMBL" id="NNA96616.1"/>
    </source>
</evidence>
<dbReference type="GeneID" id="70100241"/>
<accession>A0A7Y1QLC4</accession>
<evidence type="ECO:0000256" key="1">
    <source>
        <dbReference type="SAM" id="MobiDB-lite"/>
    </source>
</evidence>
<protein>
    <recommendedName>
        <fullName evidence="2">GT44 domain-containing protein</fullName>
    </recommendedName>
</protein>
<dbReference type="RefSeq" id="WP_083743012.1">
    <property type="nucleotide sequence ID" value="NZ_CBCRYT010000001.1"/>
</dbReference>
<gene>
    <name evidence="3" type="ORF">HBO33_15715</name>
</gene>
<dbReference type="Pfam" id="PF12919">
    <property type="entry name" value="TcdA_TcdB"/>
    <property type="match status" value="1"/>
</dbReference>
<comment type="caution">
    <text evidence="3">The sequence shown here is derived from an EMBL/GenBank/DDBJ whole genome shotgun (WGS) entry which is preliminary data.</text>
</comment>
<dbReference type="EMBL" id="JAAQYP010000023">
    <property type="protein sequence ID" value="NNA96616.1"/>
    <property type="molecule type" value="Genomic_DNA"/>
</dbReference>
<dbReference type="Gene3D" id="3.90.550.20">
    <property type="match status" value="1"/>
</dbReference>
<feature type="region of interest" description="Disordered" evidence="1">
    <location>
        <begin position="1"/>
        <end position="47"/>
    </location>
</feature>
<dbReference type="SUPFAM" id="SSF53448">
    <property type="entry name" value="Nucleotide-diphospho-sugar transferases"/>
    <property type="match status" value="1"/>
</dbReference>
<evidence type="ECO:0000259" key="2">
    <source>
        <dbReference type="Pfam" id="PF12919"/>
    </source>
</evidence>
<reference evidence="3 4" key="1">
    <citation type="journal article" date="2020" name="Front. Microbiol.">
        <title>Genetic Organization of the aprX-lipA2 Operon Affects the Proteolytic Potential of Pseudomonas Species in Milk.</title>
        <authorList>
            <person name="Maier C."/>
            <person name="Huptas C."/>
            <person name="von Neubeck M."/>
            <person name="Scherer S."/>
            <person name="Wenning M."/>
            <person name="Lucking G."/>
        </authorList>
    </citation>
    <scope>NUCLEOTIDE SEQUENCE [LARGE SCALE GENOMIC DNA]</scope>
    <source>
        <strain evidence="3 4">G4779</strain>
    </source>
</reference>
<dbReference type="GO" id="GO:0016757">
    <property type="term" value="F:glycosyltransferase activity"/>
    <property type="evidence" value="ECO:0007669"/>
    <property type="project" value="InterPro"/>
</dbReference>
<feature type="domain" description="GT44" evidence="2">
    <location>
        <begin position="1409"/>
        <end position="1505"/>
    </location>
</feature>
<dbReference type="InterPro" id="IPR029044">
    <property type="entry name" value="Nucleotide-diphossugar_trans"/>
</dbReference>
<sequence length="1661" mass="180803">MHTIAHLHSAQRQPLPPLNTPPLQTLSRQTRDAPATAPAEPAQSAREKGDHTLAMAYHSALLQAARQEPPVTISPIPPDSTFGQWWEQLRHAFKSPEVRQWIKDKGINTQSFKLNPPSGSLSFTLQHHLDPTQKRHTIGQDDPHWAAISVPVLQAGQVIAAGNADMTFTPPATDLDEPVPYEVVGGFYTEPRGLRGPALHQQAAQIDRNQGFTKLDPNTSAGLIKARSEGELQNQRAAVGDIYNRYNASASLRHLASAVKTDSEDVGHIKDELKRTRIDLDVDSTYQPDNTDQSGTVSLLQLLEDHGWDIPSTDEQLLNLATALSTAQPKAPAHGNLGGALSWPVPLDPGSQEQLRQDLRTGKVGDIALGPFDSVLAYLLNNRPLTPEEQRNPRPLIDSLLKSPRGEALGQALQATFEARSIKGSAADWLLAALSVGSNKNEAGDRANIEGYQLFSSDNQGKSASTVLQEVTDHLTVPGKTPAPVASVQAHLMLASRAPEFLVKGVPEQVVIGTHSWVSFATAVARIEAKAPGATAAMSYAHVMLEGSIAPITDDERRIEYAAQNQAIKHWAVANGMAPPTTDAAMTAVRKAFDAQISELREAAETQIGDLPSAKAMALEQLKKALPDMDPALFEKKCITSTPSSRHFPGPYSILDLYRDGRGLRAAPDSSDEWKETTNQFFNAITAGLIPTKTAGAPAAWVSSEAAIKIDDVLATLQTLPGPQEPFDKAFTDYSNAVTKTTSAQIKHLISKLPLEDRKNLEFGEITIRKESDYYKEDRVRRVAPGALLVETKRGGNVMTYEIDRSKGTITQRPGQTYDETRPSGGFSPTPGKLYDVIKPEGQYAAGITDEHQGAQGTPDSFGSARTRYIVDAVIKDMDLPEVKKYAQGATTFDTEVPTYKKIEEFVLNLIPLRSAITKFIAGDVPGGIADLAFDIFGFAVGLGAAAKGAKALSAGASALAKVGHGVKILGRAAVGALNPLSGIDDLVRQGGIAAYKGVKQLRGSYRSVNLLELAKRPDLAEGTFKALNSPKRNGILAKFDEATQRWYAFNPRTQQAFGKALEDFSIAPLQSTDLNRLPSLGSDDVTRAASQQHGLAASGTFKAGQGIVEGNAVLFQGNWHQYDAVKKRAFGPPLKDFKPSRVAASGEIRPVDADLVGYESRHVAPDELSTKGLQGNVYVGRSKKEYVKVDEILYESQVKDGQRIIRHPARAAPDIPVRDLGAAGWEPTSRSARLPGGAGNAPTPWKLDDTTYVVPMDDIKTTSHAKSPFALNYKGVDHGVTFDSSAGAWKATNLSTGVEGSSHTYFWRSGKGKWQRGTFKELKQAKQADAHRFQFVDVPAAANVSLPKDLKPIPKELHYFWAGQDIPPHLVKNMAHNAVKASGYKSILHVDADNPAVFQKIKSDLARKAPGLNVANLNDDEVFKQFKNSDMYSHFRKGHGQNLAAASDVARYPIMDKYGGAYLDTDDIIQADVGSDILQAGSNDILLNRPILHKLTDYRPFYNTSSFATQPGNPLLKEMSAQMHKKFADNKAYFTTNRPKAVKDADGEIQYTPEFETYERKIFETVGPNLFNDVLKSKRPDMYGLGFDKLAKKYEYVGKKFVPSGPLTDVNADLRKNYESKGITPPALLGLNVQKAKKHYIPLFHQFNVKIGAEHSWLTA</sequence>
<dbReference type="InterPro" id="IPR024770">
    <property type="entry name" value="TcdA/TcdB_cat"/>
</dbReference>
<dbReference type="Proteomes" id="UP000542111">
    <property type="component" value="Unassembled WGS sequence"/>
</dbReference>
<proteinExistence type="predicted"/>